<proteinExistence type="predicted"/>
<dbReference type="InterPro" id="IPR017926">
    <property type="entry name" value="GATASE"/>
</dbReference>
<name>A0ABW0BIT7_9ACTN</name>
<keyword evidence="2" id="KW-0315">Glutamine amidotransferase</keyword>
<protein>
    <submittedName>
        <fullName evidence="2">Type 1 glutamine amidotransferase</fullName>
    </submittedName>
</protein>
<dbReference type="RefSeq" id="WP_378590003.1">
    <property type="nucleotide sequence ID" value="NZ_JBHSKD010000009.1"/>
</dbReference>
<dbReference type="CDD" id="cd01741">
    <property type="entry name" value="GATase1_1"/>
    <property type="match status" value="1"/>
</dbReference>
<organism evidence="2 3">
    <name type="scientific">Nocardioides taihuensis</name>
    <dbReference type="NCBI Taxonomy" id="1835606"/>
    <lineage>
        <taxon>Bacteria</taxon>
        <taxon>Bacillati</taxon>
        <taxon>Actinomycetota</taxon>
        <taxon>Actinomycetes</taxon>
        <taxon>Propionibacteriales</taxon>
        <taxon>Nocardioidaceae</taxon>
        <taxon>Nocardioides</taxon>
    </lineage>
</organism>
<dbReference type="Gene3D" id="3.40.50.880">
    <property type="match status" value="1"/>
</dbReference>
<dbReference type="PROSITE" id="PS51273">
    <property type="entry name" value="GATASE_TYPE_1"/>
    <property type="match status" value="1"/>
</dbReference>
<feature type="domain" description="Glutamine amidotransferase" evidence="1">
    <location>
        <begin position="48"/>
        <end position="192"/>
    </location>
</feature>
<gene>
    <name evidence="2" type="ORF">ACFPGP_10985</name>
</gene>
<keyword evidence="3" id="KW-1185">Reference proteome</keyword>
<accession>A0ABW0BIT7</accession>
<sequence length="246" mass="25964">MENRPVVLVVEHEPECPPAHLGTWLEEAGATLAVCRPWAGDEVPAAADLPSYDAVLVLGGSMGAHDDATSPWLGPVKHLLRAAVETDVPTLGVCLGHQLLAVALGGEVEPCATGQQVGVFDLGWTDDAEGDDLLGVVVTSAPGGTVRGLQWNSDVVTALPPGATLLAAMPGGEVQVVRFGRRAWGVQHHPEIDRAVLVSWAAGDRDDHLEKGIDSEAVLDEVEAAQSELDRCWRPLAGRLVELARR</sequence>
<dbReference type="Pfam" id="PF00117">
    <property type="entry name" value="GATase"/>
    <property type="match status" value="1"/>
</dbReference>
<reference evidence="3" key="1">
    <citation type="journal article" date="2019" name="Int. J. Syst. Evol. Microbiol.">
        <title>The Global Catalogue of Microorganisms (GCM) 10K type strain sequencing project: providing services to taxonomists for standard genome sequencing and annotation.</title>
        <authorList>
            <consortium name="The Broad Institute Genomics Platform"/>
            <consortium name="The Broad Institute Genome Sequencing Center for Infectious Disease"/>
            <person name="Wu L."/>
            <person name="Ma J."/>
        </authorList>
    </citation>
    <scope>NUCLEOTIDE SEQUENCE [LARGE SCALE GENOMIC DNA]</scope>
    <source>
        <strain evidence="3">DFY41</strain>
    </source>
</reference>
<evidence type="ECO:0000313" key="3">
    <source>
        <dbReference type="Proteomes" id="UP001596087"/>
    </source>
</evidence>
<dbReference type="EMBL" id="JBHSKD010000009">
    <property type="protein sequence ID" value="MFC5177200.1"/>
    <property type="molecule type" value="Genomic_DNA"/>
</dbReference>
<dbReference type="InterPro" id="IPR044992">
    <property type="entry name" value="ChyE-like"/>
</dbReference>
<dbReference type="Proteomes" id="UP001596087">
    <property type="component" value="Unassembled WGS sequence"/>
</dbReference>
<evidence type="ECO:0000313" key="2">
    <source>
        <dbReference type="EMBL" id="MFC5177200.1"/>
    </source>
</evidence>
<comment type="caution">
    <text evidence="2">The sequence shown here is derived from an EMBL/GenBank/DDBJ whole genome shotgun (WGS) entry which is preliminary data.</text>
</comment>
<dbReference type="PANTHER" id="PTHR42695:SF5">
    <property type="entry name" value="GLUTAMINE AMIDOTRANSFERASE YLR126C-RELATED"/>
    <property type="match status" value="1"/>
</dbReference>
<dbReference type="InterPro" id="IPR029062">
    <property type="entry name" value="Class_I_gatase-like"/>
</dbReference>
<dbReference type="SUPFAM" id="SSF52317">
    <property type="entry name" value="Class I glutamine amidotransferase-like"/>
    <property type="match status" value="1"/>
</dbReference>
<evidence type="ECO:0000259" key="1">
    <source>
        <dbReference type="Pfam" id="PF00117"/>
    </source>
</evidence>
<dbReference type="PANTHER" id="PTHR42695">
    <property type="entry name" value="GLUTAMINE AMIDOTRANSFERASE YLR126C-RELATED"/>
    <property type="match status" value="1"/>
</dbReference>